<evidence type="ECO:0008006" key="4">
    <source>
        <dbReference type="Google" id="ProtNLM"/>
    </source>
</evidence>
<dbReference type="SUPFAM" id="SSF53720">
    <property type="entry name" value="ALDH-like"/>
    <property type="match status" value="1"/>
</dbReference>
<evidence type="ECO:0000313" key="3">
    <source>
        <dbReference type="Proteomes" id="UP000245768"/>
    </source>
</evidence>
<dbReference type="OrthoDB" id="10671991at2759"/>
<dbReference type="InParanoid" id="A0A316YLA4"/>
<keyword evidence="3" id="KW-1185">Reference proteome</keyword>
<reference evidence="2 3" key="1">
    <citation type="journal article" date="2018" name="Mol. Biol. Evol.">
        <title>Broad Genomic Sampling Reveals a Smut Pathogenic Ancestry of the Fungal Clade Ustilaginomycotina.</title>
        <authorList>
            <person name="Kijpornyongpan T."/>
            <person name="Mondo S.J."/>
            <person name="Barry K."/>
            <person name="Sandor L."/>
            <person name="Lee J."/>
            <person name="Lipzen A."/>
            <person name="Pangilinan J."/>
            <person name="LaButti K."/>
            <person name="Hainaut M."/>
            <person name="Henrissat B."/>
            <person name="Grigoriev I.V."/>
            <person name="Spatafora J.W."/>
            <person name="Aime M.C."/>
        </authorList>
    </citation>
    <scope>NUCLEOTIDE SEQUENCE [LARGE SCALE GENOMIC DNA]</scope>
    <source>
        <strain evidence="2 3">MCA 4198</strain>
    </source>
</reference>
<feature type="region of interest" description="Disordered" evidence="1">
    <location>
        <begin position="373"/>
        <end position="396"/>
    </location>
</feature>
<dbReference type="RefSeq" id="XP_025376041.1">
    <property type="nucleotide sequence ID" value="XM_025517982.1"/>
</dbReference>
<dbReference type="GeneID" id="37039898"/>
<dbReference type="Gene3D" id="3.40.605.10">
    <property type="entry name" value="Aldehyde Dehydrogenase, Chain A, domain 1"/>
    <property type="match status" value="1"/>
</dbReference>
<dbReference type="AlphaFoldDB" id="A0A316YLA4"/>
<organism evidence="2 3">
    <name type="scientific">Acaromyces ingoldii</name>
    <dbReference type="NCBI Taxonomy" id="215250"/>
    <lineage>
        <taxon>Eukaryota</taxon>
        <taxon>Fungi</taxon>
        <taxon>Dikarya</taxon>
        <taxon>Basidiomycota</taxon>
        <taxon>Ustilaginomycotina</taxon>
        <taxon>Exobasidiomycetes</taxon>
        <taxon>Exobasidiales</taxon>
        <taxon>Cryptobasidiaceae</taxon>
        <taxon>Acaromyces</taxon>
    </lineage>
</organism>
<evidence type="ECO:0000313" key="2">
    <source>
        <dbReference type="EMBL" id="PWN88843.1"/>
    </source>
</evidence>
<sequence>MTKAQILNAKSVAVDGRLENVRTRHVQLKALHDAVQTRSEEILAAVARQSPKLGDATDVLRVSMAATLRSMRILASRLDQKESLKHQRTLQKNRKNALTHTLQVPKGLVGIVALDVASKPVDALFGPLAGAIAAGCPAVLFLQRGPLAALLKDIFKTALDRDAYVVQEVESPGEAAELSNSCDEVIDLRPKESSEDVVVVDKTLVDERLYRNVSYRQDSPTRLLENLKKAAQAIEEAHGMSTRASPSVHRVLVSEEISAVFQGLLSSPLTVSPYTSTEHLMRELERRRGTRRLPCHVCSLSAPDDQLHPSGPPCDQLARSSWCQLQRGSGKGPRRRRIRTGPHLVAQPLQQTQVRCRPTSAVSQGYQEITGQRCDSGRAGANEERKGRPHGVLPNRIQDHRLPDRAAARERRGLRGVPKPQASLSIWP</sequence>
<dbReference type="InterPro" id="IPR016161">
    <property type="entry name" value="Ald_DH/histidinol_DH"/>
</dbReference>
<dbReference type="GO" id="GO:0016491">
    <property type="term" value="F:oxidoreductase activity"/>
    <property type="evidence" value="ECO:0007669"/>
    <property type="project" value="InterPro"/>
</dbReference>
<feature type="region of interest" description="Disordered" evidence="1">
    <location>
        <begin position="409"/>
        <end position="428"/>
    </location>
</feature>
<gene>
    <name evidence="2" type="ORF">FA10DRAFT_131120</name>
</gene>
<accession>A0A316YLA4</accession>
<protein>
    <recommendedName>
        <fullName evidence="4">Aldehyde dehydrogenase domain-containing protein</fullName>
    </recommendedName>
</protein>
<dbReference type="Proteomes" id="UP000245768">
    <property type="component" value="Unassembled WGS sequence"/>
</dbReference>
<name>A0A316YLA4_9BASI</name>
<evidence type="ECO:0000256" key="1">
    <source>
        <dbReference type="SAM" id="MobiDB-lite"/>
    </source>
</evidence>
<proteinExistence type="predicted"/>
<dbReference type="EMBL" id="KZ819637">
    <property type="protein sequence ID" value="PWN88843.1"/>
    <property type="molecule type" value="Genomic_DNA"/>
</dbReference>
<dbReference type="InterPro" id="IPR016162">
    <property type="entry name" value="Ald_DH_N"/>
</dbReference>